<evidence type="ECO:0000256" key="2">
    <source>
        <dbReference type="SAM" id="SignalP"/>
    </source>
</evidence>
<reference evidence="3" key="1">
    <citation type="journal article" date="2021" name="PeerJ">
        <title>Extensive microbial diversity within the chicken gut microbiome revealed by metagenomics and culture.</title>
        <authorList>
            <person name="Gilroy R."/>
            <person name="Ravi A."/>
            <person name="Getino M."/>
            <person name="Pursley I."/>
            <person name="Horton D.L."/>
            <person name="Alikhan N.F."/>
            <person name="Baker D."/>
            <person name="Gharbi K."/>
            <person name="Hall N."/>
            <person name="Watson M."/>
            <person name="Adriaenssens E.M."/>
            <person name="Foster-Nyarko E."/>
            <person name="Jarju S."/>
            <person name="Secka A."/>
            <person name="Antonio M."/>
            <person name="Oren A."/>
            <person name="Chaudhuri R.R."/>
            <person name="La Ragione R."/>
            <person name="Hildebrand F."/>
            <person name="Pallen M.J."/>
        </authorList>
    </citation>
    <scope>NUCLEOTIDE SEQUENCE</scope>
    <source>
        <strain evidence="3">USAMLcec3-2134</strain>
    </source>
</reference>
<comment type="caution">
    <text evidence="3">The sequence shown here is derived from an EMBL/GenBank/DDBJ whole genome shotgun (WGS) entry which is preliminary data.</text>
</comment>
<dbReference type="Gene3D" id="2.40.260.10">
    <property type="entry name" value="Sortase"/>
    <property type="match status" value="1"/>
</dbReference>
<feature type="signal peptide" evidence="2">
    <location>
        <begin position="1"/>
        <end position="33"/>
    </location>
</feature>
<feature type="chain" id="PRO_5039730352" evidence="2">
    <location>
        <begin position="34"/>
        <end position="295"/>
    </location>
</feature>
<feature type="compositionally biased region" description="Low complexity" evidence="1">
    <location>
        <begin position="65"/>
        <end position="79"/>
    </location>
</feature>
<dbReference type="AlphaFoldDB" id="A0A9D2SCV5"/>
<keyword evidence="2" id="KW-0732">Signal</keyword>
<accession>A0A9D2SCV5</accession>
<protein>
    <submittedName>
        <fullName evidence="3">Sortase</fullName>
    </submittedName>
</protein>
<evidence type="ECO:0000313" key="3">
    <source>
        <dbReference type="EMBL" id="HJB91340.1"/>
    </source>
</evidence>
<reference evidence="3" key="2">
    <citation type="submission" date="2021-04" db="EMBL/GenBank/DDBJ databases">
        <authorList>
            <person name="Gilroy R."/>
        </authorList>
    </citation>
    <scope>NUCLEOTIDE SEQUENCE</scope>
    <source>
        <strain evidence="3">USAMLcec3-2134</strain>
    </source>
</reference>
<dbReference type="InterPro" id="IPR009835">
    <property type="entry name" value="SrtB"/>
</dbReference>
<dbReference type="EMBL" id="DWXE01000026">
    <property type="protein sequence ID" value="HJB91340.1"/>
    <property type="molecule type" value="Genomic_DNA"/>
</dbReference>
<sequence length="295" mass="32613">MEKIRKTDEKKRARLVRPACAGLLAALALMAAACSGGREPGASAESGTNREETPTSEAAPEETSETWTEGFSENAAGSAETEESAENVKAGETAGSPETPAASDPSEEIPDLAGLKKQNEDIYAWISIPGTGLSFPILQSGEDETFYLTHDENGEPDDGGCIYTEYFNRKDFSDPNTVIYGRNVEGRFGGLHQYQDRDFFDAHRTVEIRLEDRTLTYEIFAAYEFDDRHLIKIYDFWDKDIFASYLETVFSQRAMDAYIDGSVSVTEEDKIITLSTGVTGKEDRRYLVQAVLISG</sequence>
<dbReference type="PROSITE" id="PS51257">
    <property type="entry name" value="PROKAR_LIPOPROTEIN"/>
    <property type="match status" value="1"/>
</dbReference>
<dbReference type="SUPFAM" id="SSF63817">
    <property type="entry name" value="Sortase"/>
    <property type="match status" value="1"/>
</dbReference>
<dbReference type="InterPro" id="IPR023365">
    <property type="entry name" value="Sortase_dom-sf"/>
</dbReference>
<gene>
    <name evidence="3" type="ORF">H9763_07720</name>
</gene>
<dbReference type="CDD" id="cd05826">
    <property type="entry name" value="Sortase_B"/>
    <property type="match status" value="1"/>
</dbReference>
<proteinExistence type="predicted"/>
<evidence type="ECO:0000256" key="1">
    <source>
        <dbReference type="SAM" id="MobiDB-lite"/>
    </source>
</evidence>
<dbReference type="Proteomes" id="UP000886883">
    <property type="component" value="Unassembled WGS sequence"/>
</dbReference>
<organism evidence="3 4">
    <name type="scientific">Candidatus Eisenbergiella merdigallinarum</name>
    <dbReference type="NCBI Taxonomy" id="2838552"/>
    <lineage>
        <taxon>Bacteria</taxon>
        <taxon>Bacillati</taxon>
        <taxon>Bacillota</taxon>
        <taxon>Clostridia</taxon>
        <taxon>Lachnospirales</taxon>
        <taxon>Lachnospiraceae</taxon>
        <taxon>Eisenbergiella</taxon>
    </lineage>
</organism>
<evidence type="ECO:0000313" key="4">
    <source>
        <dbReference type="Proteomes" id="UP000886883"/>
    </source>
</evidence>
<name>A0A9D2SCV5_9FIRM</name>
<feature type="region of interest" description="Disordered" evidence="1">
    <location>
        <begin position="34"/>
        <end position="109"/>
    </location>
</feature>